<organism evidence="1 2">
    <name type="scientific">Planctopirus limnophila (strain ATCC 43296 / DSM 3776 / IFAM 1008 / Mu 290)</name>
    <name type="common">Planctomyces limnophilus</name>
    <dbReference type="NCBI Taxonomy" id="521674"/>
    <lineage>
        <taxon>Bacteria</taxon>
        <taxon>Pseudomonadati</taxon>
        <taxon>Planctomycetota</taxon>
        <taxon>Planctomycetia</taxon>
        <taxon>Planctomycetales</taxon>
        <taxon>Planctomycetaceae</taxon>
        <taxon>Planctopirus</taxon>
    </lineage>
</organism>
<protein>
    <submittedName>
        <fullName evidence="1">Uncharacterized protein</fullName>
    </submittedName>
</protein>
<dbReference type="AlphaFoldDB" id="D5ST75"/>
<reference evidence="1 2" key="1">
    <citation type="journal article" date="2010" name="Stand. Genomic Sci.">
        <title>Complete genome sequence of Planctomyces limnophilus type strain (Mu 290).</title>
        <authorList>
            <person name="Labutti K."/>
            <person name="Sikorski J."/>
            <person name="Schneider S."/>
            <person name="Nolan M."/>
            <person name="Lucas S."/>
            <person name="Glavina Del Rio T."/>
            <person name="Tice H."/>
            <person name="Cheng J.F."/>
            <person name="Goodwin L."/>
            <person name="Pitluck S."/>
            <person name="Liolios K."/>
            <person name="Ivanova N."/>
            <person name="Mavromatis K."/>
            <person name="Mikhailova N."/>
            <person name="Pati A."/>
            <person name="Chen A."/>
            <person name="Palaniappan K."/>
            <person name="Land M."/>
            <person name="Hauser L."/>
            <person name="Chang Y.J."/>
            <person name="Jeffries C.D."/>
            <person name="Tindall B.J."/>
            <person name="Rohde M."/>
            <person name="Goker M."/>
            <person name="Woyke T."/>
            <person name="Bristow J."/>
            <person name="Eisen J.A."/>
            <person name="Markowitz V."/>
            <person name="Hugenholtz P."/>
            <person name="Kyrpides N.C."/>
            <person name="Klenk H.P."/>
            <person name="Lapidus A."/>
        </authorList>
    </citation>
    <scope>NUCLEOTIDE SEQUENCE [LARGE SCALE GENOMIC DNA]</scope>
    <source>
        <strain evidence="2">ATCC 43296 / DSM 3776 / IFAM 1008 / 290</strain>
    </source>
</reference>
<evidence type="ECO:0000313" key="1">
    <source>
        <dbReference type="EMBL" id="ADG66843.1"/>
    </source>
</evidence>
<dbReference type="OrthoDB" id="5827268at2"/>
<dbReference type="RefSeq" id="WP_013109274.1">
    <property type="nucleotide sequence ID" value="NC_014148.1"/>
</dbReference>
<dbReference type="STRING" id="521674.Plim_1000"/>
<evidence type="ECO:0000313" key="2">
    <source>
        <dbReference type="Proteomes" id="UP000002220"/>
    </source>
</evidence>
<dbReference type="EMBL" id="CP001744">
    <property type="protein sequence ID" value="ADG66843.1"/>
    <property type="molecule type" value="Genomic_DNA"/>
</dbReference>
<name>D5ST75_PLAL2</name>
<accession>D5ST75</accession>
<sequence length="695" mass="76430" precursor="true">MPIRLNRRETWLNTAKVLLGLFVLIATGDLTASAADKKSLIYVKDKNGHTTSLLQKVVVTSGKATLASSPKEPGEPIEPWAIFFRIKNEDGSTKAVNGRVRVGDSEGNPLGWIGEQDVREWDTRFVLEPIDPQKERAFELNVTGGGTARQNATPEGKRRYALITQTPAAEKGDDTEYPVVVYAGNVQGVGQQGTLNKQRNDLENVKLELMFVIESTDFMVEKYDNRPLFDYLKDAIRETVDVIREDSGLKGAIKLGFTEYQDNVPKANFTSRLTCDLTDNYDQFLSRLDVLAATELKDDFPDDGLAGLNEAVQKATWSGNSVKHVILLGSASFQLSERGRNPPQSGGRMNLLEPKTRGYNSTGLSVPQLISRARPQGGSDSRARITKTLHAMLLGRDVIRDLKLDDDLLQLCETIANSSDDGLEPIFTMLTNRLGKEAGVKTLVLLHTIQVIKNQRQLAESQYGQLAKNNGEADGIYMAVEPSGAKVTEAARALSAKLKESFVALESVREGKGLPAASTNEISQPLYTLVGAAAEKFKDSPVLTGTATVRDKRGREVAFKKVMVSEQELRHVKSTLDALFTKFKSKSSKADRQDVGSILNDLKEVLAEAGAGQELTAEVKLKDLISDLPLKTAALDTSPADLALMTTEAFKQWLERIEAAVFRIDDLLTSKQDWLTLSEKAVNEKFTFLRLSELP</sequence>
<keyword evidence="2" id="KW-1185">Reference proteome</keyword>
<dbReference type="HOGENOM" id="CLU_396309_0_0_0"/>
<dbReference type="Proteomes" id="UP000002220">
    <property type="component" value="Chromosome"/>
</dbReference>
<gene>
    <name evidence="1" type="ordered locus">Plim_1000</name>
</gene>
<proteinExistence type="predicted"/>
<dbReference type="KEGG" id="plm:Plim_1000"/>